<dbReference type="AlphaFoldDB" id="A0ABD1UTD5"/>
<evidence type="ECO:0000313" key="2">
    <source>
        <dbReference type="Proteomes" id="UP001604277"/>
    </source>
</evidence>
<gene>
    <name evidence="1" type="ORF">Fot_20928</name>
</gene>
<sequence length="217" mass="23545">MGKPSRKFEKKIDDLLEKLQSGGGWPLLVVADVCGGKWRRGEPVVAAATVVATAWRWLDAGGDSRKHLRPDVCDAGGGGVVVSQIRVVSQIGASGGGGRYVRKEVEEGSCSRGGGGGDTRRGWWWPETPSAMEFAGIEGESWMGLWKRVWKLGIVNVTWTNPCGGFFYSHHATSTVGVIKFAHCRQENGADVFRYLISELSFICLSVYIGTELVGRV</sequence>
<keyword evidence="2" id="KW-1185">Reference proteome</keyword>
<comment type="caution">
    <text evidence="1">The sequence shown here is derived from an EMBL/GenBank/DDBJ whole genome shotgun (WGS) entry which is preliminary data.</text>
</comment>
<accession>A0ABD1UTD5</accession>
<reference evidence="2" key="1">
    <citation type="submission" date="2024-07" db="EMBL/GenBank/DDBJ databases">
        <title>Two chromosome-level genome assemblies of Korean endemic species Abeliophyllum distichum and Forsythia ovata (Oleaceae).</title>
        <authorList>
            <person name="Jang H."/>
        </authorList>
    </citation>
    <scope>NUCLEOTIDE SEQUENCE [LARGE SCALE GENOMIC DNA]</scope>
</reference>
<proteinExistence type="predicted"/>
<protein>
    <submittedName>
        <fullName evidence="1">Uncharacterized protein</fullName>
    </submittedName>
</protein>
<dbReference type="Proteomes" id="UP001604277">
    <property type="component" value="Unassembled WGS sequence"/>
</dbReference>
<evidence type="ECO:0000313" key="1">
    <source>
        <dbReference type="EMBL" id="KAL2528327.1"/>
    </source>
</evidence>
<name>A0ABD1UTD5_9LAMI</name>
<organism evidence="1 2">
    <name type="scientific">Forsythia ovata</name>
    <dbReference type="NCBI Taxonomy" id="205694"/>
    <lineage>
        <taxon>Eukaryota</taxon>
        <taxon>Viridiplantae</taxon>
        <taxon>Streptophyta</taxon>
        <taxon>Embryophyta</taxon>
        <taxon>Tracheophyta</taxon>
        <taxon>Spermatophyta</taxon>
        <taxon>Magnoliopsida</taxon>
        <taxon>eudicotyledons</taxon>
        <taxon>Gunneridae</taxon>
        <taxon>Pentapetalae</taxon>
        <taxon>asterids</taxon>
        <taxon>lamiids</taxon>
        <taxon>Lamiales</taxon>
        <taxon>Oleaceae</taxon>
        <taxon>Forsythieae</taxon>
        <taxon>Forsythia</taxon>
    </lineage>
</organism>
<dbReference type="EMBL" id="JBFOLJ010000006">
    <property type="protein sequence ID" value="KAL2528327.1"/>
    <property type="molecule type" value="Genomic_DNA"/>
</dbReference>